<keyword evidence="3" id="KW-0474">Menaquinone biosynthesis</keyword>
<dbReference type="PANTHER" id="PTHR13929:SF0">
    <property type="entry name" value="UBIA PRENYLTRANSFERASE DOMAIN-CONTAINING PROTEIN 1"/>
    <property type="match status" value="1"/>
</dbReference>
<feature type="transmembrane region" description="Helical" evidence="8">
    <location>
        <begin position="144"/>
        <end position="165"/>
    </location>
</feature>
<protein>
    <submittedName>
        <fullName evidence="9">1,4-dihydroxy-2-naphthoate octaprenyltransferase</fullName>
        <ecNumber evidence="9">2.5.1.-</ecNumber>
        <ecNumber evidence="9">2.5.1.74</ecNumber>
    </submittedName>
</protein>
<feature type="transmembrane region" description="Helical" evidence="8">
    <location>
        <begin position="39"/>
        <end position="58"/>
    </location>
</feature>
<dbReference type="CDD" id="cd13962">
    <property type="entry name" value="PT_UbiA_UBIAD1"/>
    <property type="match status" value="1"/>
</dbReference>
<feature type="transmembrane region" description="Helical" evidence="8">
    <location>
        <begin position="219"/>
        <end position="237"/>
    </location>
</feature>
<keyword evidence="10" id="KW-1185">Reference proteome</keyword>
<evidence type="ECO:0000256" key="3">
    <source>
        <dbReference type="ARBA" id="ARBA00022428"/>
    </source>
</evidence>
<dbReference type="EC" id="2.5.1.-" evidence="9"/>
<dbReference type="EC" id="2.5.1.74" evidence="9"/>
<keyword evidence="6 8" id="KW-1133">Transmembrane helix</keyword>
<organism evidence="9 10">
    <name type="scientific">Streptococcus saliviloxodontae</name>
    <dbReference type="NCBI Taxonomy" id="1349416"/>
    <lineage>
        <taxon>Bacteria</taxon>
        <taxon>Bacillati</taxon>
        <taxon>Bacillota</taxon>
        <taxon>Bacilli</taxon>
        <taxon>Lactobacillales</taxon>
        <taxon>Streptococcaceae</taxon>
        <taxon>Streptococcus</taxon>
    </lineage>
</organism>
<sequence length="299" mass="33754">MTFPVFLELVEIKAKTASILPFLVGLCYSYFMYGTIQPLLALLFFVAMILFNMFVDVWDNYQDYKNAHDNDYLEQTNIIGREGLKLRQLEWLLAAMFISSALIGLLIVYVVGLSLLYLGLFCFAVGVLYSAGPRPLSSLPLGEIFSGVTMGFMICLITVFINTHTVFDWNWYSVMEVFLISLPCTLWISNLMLANNLCDKEEDEKNHRYTLVHYTGVKGGLYLFALTNVLAVMAIPLQYCLGLAPSTVLWSLVMIPFVIKQTRLLWNKQVKAETFSAAVKILALGSTIYVITFALGLMM</sequence>
<dbReference type="Proteomes" id="UP000809081">
    <property type="component" value="Unassembled WGS sequence"/>
</dbReference>
<evidence type="ECO:0000256" key="2">
    <source>
        <dbReference type="ARBA" id="ARBA00004863"/>
    </source>
</evidence>
<dbReference type="RefSeq" id="WP_205016576.1">
    <property type="nucleotide sequence ID" value="NZ_JAFBEI010000006.1"/>
</dbReference>
<evidence type="ECO:0000256" key="4">
    <source>
        <dbReference type="ARBA" id="ARBA00022679"/>
    </source>
</evidence>
<comment type="caution">
    <text evidence="9">The sequence shown here is derived from an EMBL/GenBank/DDBJ whole genome shotgun (WGS) entry which is preliminary data.</text>
</comment>
<evidence type="ECO:0000256" key="5">
    <source>
        <dbReference type="ARBA" id="ARBA00022692"/>
    </source>
</evidence>
<dbReference type="InterPro" id="IPR026046">
    <property type="entry name" value="UBIAD1"/>
</dbReference>
<comment type="pathway">
    <text evidence="2">Quinol/quinone metabolism; menaquinone biosynthesis.</text>
</comment>
<keyword evidence="4 9" id="KW-0808">Transferase</keyword>
<keyword evidence="7 8" id="KW-0472">Membrane</keyword>
<dbReference type="Pfam" id="PF01040">
    <property type="entry name" value="UbiA"/>
    <property type="match status" value="1"/>
</dbReference>
<accession>A0ABS2PJP8</accession>
<dbReference type="EMBL" id="JAFBEI010000006">
    <property type="protein sequence ID" value="MBM7635647.1"/>
    <property type="molecule type" value="Genomic_DNA"/>
</dbReference>
<comment type="subcellular location">
    <subcellularLocation>
        <location evidence="1">Membrane</location>
        <topology evidence="1">Multi-pass membrane protein</topology>
    </subcellularLocation>
</comment>
<dbReference type="PANTHER" id="PTHR13929">
    <property type="entry name" value="1,4-DIHYDROXY-2-NAPHTHOATE OCTAPRENYLTRANSFERASE"/>
    <property type="match status" value="1"/>
</dbReference>
<keyword evidence="5 8" id="KW-0812">Transmembrane</keyword>
<evidence type="ECO:0000256" key="1">
    <source>
        <dbReference type="ARBA" id="ARBA00004141"/>
    </source>
</evidence>
<dbReference type="NCBIfam" id="NF004752">
    <property type="entry name" value="PRK06080.1-4"/>
    <property type="match status" value="1"/>
</dbReference>
<evidence type="ECO:0000256" key="6">
    <source>
        <dbReference type="ARBA" id="ARBA00022989"/>
    </source>
</evidence>
<reference evidence="9 10" key="1">
    <citation type="submission" date="2021-01" db="EMBL/GenBank/DDBJ databases">
        <title>Genomic Encyclopedia of Type Strains, Phase IV (KMG-IV): sequencing the most valuable type-strain genomes for metagenomic binning, comparative biology and taxonomic classification.</title>
        <authorList>
            <person name="Goeker M."/>
        </authorList>
    </citation>
    <scope>NUCLEOTIDE SEQUENCE [LARGE SCALE GENOMIC DNA]</scope>
    <source>
        <strain evidence="9 10">DSM 27513</strain>
    </source>
</reference>
<dbReference type="PIRSF" id="PIRSF005355">
    <property type="entry name" value="UBIAD1"/>
    <property type="match status" value="1"/>
</dbReference>
<feature type="transmembrane region" description="Helical" evidence="8">
    <location>
        <begin position="91"/>
        <end position="109"/>
    </location>
</feature>
<dbReference type="InterPro" id="IPR000537">
    <property type="entry name" value="UbiA_prenyltransferase"/>
</dbReference>
<name>A0ABS2PJP8_9STRE</name>
<proteinExistence type="predicted"/>
<feature type="transmembrane region" description="Helical" evidence="8">
    <location>
        <begin position="279"/>
        <end position="298"/>
    </location>
</feature>
<evidence type="ECO:0000313" key="10">
    <source>
        <dbReference type="Proteomes" id="UP000809081"/>
    </source>
</evidence>
<feature type="transmembrane region" description="Helical" evidence="8">
    <location>
        <begin position="243"/>
        <end position="259"/>
    </location>
</feature>
<feature type="transmembrane region" description="Helical" evidence="8">
    <location>
        <begin position="115"/>
        <end position="132"/>
    </location>
</feature>
<evidence type="ECO:0000256" key="7">
    <source>
        <dbReference type="ARBA" id="ARBA00023136"/>
    </source>
</evidence>
<gene>
    <name evidence="9" type="ORF">JOC31_000448</name>
</gene>
<evidence type="ECO:0000313" key="9">
    <source>
        <dbReference type="EMBL" id="MBM7635647.1"/>
    </source>
</evidence>
<dbReference type="Gene3D" id="1.10.357.140">
    <property type="entry name" value="UbiA prenyltransferase"/>
    <property type="match status" value="1"/>
</dbReference>
<feature type="transmembrane region" description="Helical" evidence="8">
    <location>
        <begin position="177"/>
        <end position="198"/>
    </location>
</feature>
<evidence type="ECO:0000256" key="8">
    <source>
        <dbReference type="SAM" id="Phobius"/>
    </source>
</evidence>
<dbReference type="InterPro" id="IPR044878">
    <property type="entry name" value="UbiA_sf"/>
</dbReference>
<dbReference type="GO" id="GO:0046428">
    <property type="term" value="F:1,4-dihydroxy-2-naphthoate polyprenyltransferase activity"/>
    <property type="evidence" value="ECO:0007669"/>
    <property type="project" value="UniProtKB-EC"/>
</dbReference>